<dbReference type="AlphaFoldDB" id="A0A318SFD3"/>
<evidence type="ECO:0000313" key="1">
    <source>
        <dbReference type="EMBL" id="PYE76115.1"/>
    </source>
</evidence>
<dbReference type="EMBL" id="QJTC01000016">
    <property type="protein sequence ID" value="PYE76115.1"/>
    <property type="molecule type" value="Genomic_DNA"/>
</dbReference>
<organism evidence="1 2">
    <name type="scientific">Xylophilus ampelinus</name>
    <dbReference type="NCBI Taxonomy" id="54067"/>
    <lineage>
        <taxon>Bacteria</taxon>
        <taxon>Pseudomonadati</taxon>
        <taxon>Pseudomonadota</taxon>
        <taxon>Betaproteobacteria</taxon>
        <taxon>Burkholderiales</taxon>
        <taxon>Xylophilus</taxon>
    </lineage>
</organism>
<dbReference type="Proteomes" id="UP000247540">
    <property type="component" value="Unassembled WGS sequence"/>
</dbReference>
<name>A0A318SFD3_9BURK</name>
<sequence length="75" mass="8269">MPRRDRRERLNIYPKGPEAHVFCRLDATQIIAIDPLVHATYTPSEGGRLTAPMPGKVVSFAVRAGDAVARGQRGR</sequence>
<proteinExistence type="predicted"/>
<protein>
    <submittedName>
        <fullName evidence="1">Uncharacterized protein</fullName>
    </submittedName>
</protein>
<dbReference type="SUPFAM" id="SSF51230">
    <property type="entry name" value="Single hybrid motif"/>
    <property type="match status" value="1"/>
</dbReference>
<reference evidence="1 2" key="1">
    <citation type="submission" date="2018-06" db="EMBL/GenBank/DDBJ databases">
        <title>Genomic Encyclopedia of Type Strains, Phase III (KMG-III): the genomes of soil and plant-associated and newly described type strains.</title>
        <authorList>
            <person name="Whitman W."/>
        </authorList>
    </citation>
    <scope>NUCLEOTIDE SEQUENCE [LARGE SCALE GENOMIC DNA]</scope>
    <source>
        <strain evidence="1 2">CECT 7646</strain>
    </source>
</reference>
<keyword evidence="2" id="KW-1185">Reference proteome</keyword>
<accession>A0A318SFD3</accession>
<dbReference type="Gene3D" id="2.40.50.100">
    <property type="match status" value="1"/>
</dbReference>
<comment type="caution">
    <text evidence="1">The sequence shown here is derived from an EMBL/GenBank/DDBJ whole genome shotgun (WGS) entry which is preliminary data.</text>
</comment>
<gene>
    <name evidence="1" type="ORF">DFQ15_11676</name>
</gene>
<dbReference type="InterPro" id="IPR011053">
    <property type="entry name" value="Single_hybrid_motif"/>
</dbReference>
<evidence type="ECO:0000313" key="2">
    <source>
        <dbReference type="Proteomes" id="UP000247540"/>
    </source>
</evidence>